<evidence type="ECO:0000256" key="6">
    <source>
        <dbReference type="ARBA" id="ARBA00023242"/>
    </source>
</evidence>
<evidence type="ECO:0000256" key="2">
    <source>
        <dbReference type="ARBA" id="ARBA00004574"/>
    </source>
</evidence>
<reference evidence="9 10" key="1">
    <citation type="submission" date="2020-04" db="EMBL/GenBank/DDBJ databases">
        <title>Perkinsus olseni comparative genomics.</title>
        <authorList>
            <person name="Bogema D.R."/>
        </authorList>
    </citation>
    <scope>NUCLEOTIDE SEQUENCE [LARGE SCALE GENOMIC DNA]</scope>
    <source>
        <strain evidence="9 10">ATCC PRA-207</strain>
    </source>
</reference>
<dbReference type="EMBL" id="JABANO010033504">
    <property type="protein sequence ID" value="KAF4706724.1"/>
    <property type="molecule type" value="Genomic_DNA"/>
</dbReference>
<proteinExistence type="inferred from homology"/>
<dbReference type="GO" id="GO:0042162">
    <property type="term" value="F:telomeric DNA binding"/>
    <property type="evidence" value="ECO:0007669"/>
    <property type="project" value="TreeGrafter"/>
</dbReference>
<feature type="region of interest" description="Disordered" evidence="7">
    <location>
        <begin position="101"/>
        <end position="179"/>
    </location>
</feature>
<dbReference type="SUPFAM" id="SSF46689">
    <property type="entry name" value="Homeodomain-like"/>
    <property type="match status" value="1"/>
</dbReference>
<feature type="region of interest" description="Disordered" evidence="7">
    <location>
        <begin position="45"/>
        <end position="68"/>
    </location>
</feature>
<feature type="compositionally biased region" description="Basic and acidic residues" evidence="7">
    <location>
        <begin position="157"/>
        <end position="179"/>
    </location>
</feature>
<accession>A0A7J6QDR6</accession>
<evidence type="ECO:0000313" key="10">
    <source>
        <dbReference type="Proteomes" id="UP000553632"/>
    </source>
</evidence>
<evidence type="ECO:0000256" key="5">
    <source>
        <dbReference type="ARBA" id="ARBA00022895"/>
    </source>
</evidence>
<feature type="domain" description="TERF2-interacting telomeric protein 1 Myb" evidence="8">
    <location>
        <begin position="29"/>
        <end position="95"/>
    </location>
</feature>
<sequence length="179" mass="20807">MATSEDGNEYWFEEQIVREDREDKRRRQYSMVEDVKLEHYVKEVSRRARMRGRPPPSTKGDSFWKHAERDGVLPGRSWQSMKEHWKKFIKPQIRERYRKLREQGLVRPVEEEDSSVYSDTSSESEPVLSYDEEPVEVSSGESDGEPADEVGNQLGFDPKKGPADAAEEGREGGKREGER</sequence>
<gene>
    <name evidence="9" type="ORF">FOZ63_005519</name>
</gene>
<dbReference type="GO" id="GO:0070187">
    <property type="term" value="C:shelterin complex"/>
    <property type="evidence" value="ECO:0007669"/>
    <property type="project" value="TreeGrafter"/>
</dbReference>
<dbReference type="InterPro" id="IPR009057">
    <property type="entry name" value="Homeodomain-like_sf"/>
</dbReference>
<dbReference type="PANTHER" id="PTHR16466:SF6">
    <property type="entry name" value="TELOMERIC REPEAT-BINDING FACTOR 2-INTERACTING PROTEIN 1"/>
    <property type="match status" value="1"/>
</dbReference>
<dbReference type="GO" id="GO:0031848">
    <property type="term" value="P:protection from non-homologous end joining at telomere"/>
    <property type="evidence" value="ECO:0007669"/>
    <property type="project" value="TreeGrafter"/>
</dbReference>
<evidence type="ECO:0000256" key="1">
    <source>
        <dbReference type="ARBA" id="ARBA00004123"/>
    </source>
</evidence>
<dbReference type="Pfam" id="PF08914">
    <property type="entry name" value="Myb_Rap1"/>
    <property type="match status" value="1"/>
</dbReference>
<evidence type="ECO:0000256" key="7">
    <source>
        <dbReference type="SAM" id="MobiDB-lite"/>
    </source>
</evidence>
<keyword evidence="6" id="KW-0539">Nucleus</keyword>
<dbReference type="PANTHER" id="PTHR16466">
    <property type="entry name" value="TELOMERE REPEAT-BINDING FACTOR 2-INTERACTING PROTEIN 1"/>
    <property type="match status" value="1"/>
</dbReference>
<protein>
    <recommendedName>
        <fullName evidence="8">TERF2-interacting telomeric protein 1 Myb domain-containing protein</fullName>
    </recommendedName>
</protein>
<dbReference type="GO" id="GO:0010833">
    <property type="term" value="P:telomere maintenance via telomere lengthening"/>
    <property type="evidence" value="ECO:0007669"/>
    <property type="project" value="TreeGrafter"/>
</dbReference>
<evidence type="ECO:0000256" key="4">
    <source>
        <dbReference type="ARBA" id="ARBA00022454"/>
    </source>
</evidence>
<keyword evidence="10" id="KW-1185">Reference proteome</keyword>
<comment type="similarity">
    <text evidence="3">Belongs to the RAP1 family.</text>
</comment>
<dbReference type="AlphaFoldDB" id="A0A7J6QDR6"/>
<dbReference type="InterPro" id="IPR039595">
    <property type="entry name" value="TE2IP/Rap1"/>
</dbReference>
<comment type="subcellular location">
    <subcellularLocation>
        <location evidence="2">Chromosome</location>
        <location evidence="2">Telomere</location>
    </subcellularLocation>
    <subcellularLocation>
        <location evidence="1">Nucleus</location>
    </subcellularLocation>
</comment>
<evidence type="ECO:0000259" key="8">
    <source>
        <dbReference type="Pfam" id="PF08914"/>
    </source>
</evidence>
<dbReference type="Proteomes" id="UP000553632">
    <property type="component" value="Unassembled WGS sequence"/>
</dbReference>
<evidence type="ECO:0000256" key="3">
    <source>
        <dbReference type="ARBA" id="ARBA00010467"/>
    </source>
</evidence>
<feature type="compositionally biased region" description="Low complexity" evidence="7">
    <location>
        <begin position="115"/>
        <end position="125"/>
    </location>
</feature>
<dbReference type="InterPro" id="IPR015010">
    <property type="entry name" value="TERF2IP_Myb"/>
</dbReference>
<keyword evidence="5" id="KW-0779">Telomere</keyword>
<keyword evidence="4" id="KW-0158">Chromosome</keyword>
<comment type="caution">
    <text evidence="9">The sequence shown here is derived from an EMBL/GenBank/DDBJ whole genome shotgun (WGS) entry which is preliminary data.</text>
</comment>
<organism evidence="9 10">
    <name type="scientific">Perkinsus olseni</name>
    <name type="common">Perkinsus atlanticus</name>
    <dbReference type="NCBI Taxonomy" id="32597"/>
    <lineage>
        <taxon>Eukaryota</taxon>
        <taxon>Sar</taxon>
        <taxon>Alveolata</taxon>
        <taxon>Perkinsozoa</taxon>
        <taxon>Perkinsea</taxon>
        <taxon>Perkinsida</taxon>
        <taxon>Perkinsidae</taxon>
        <taxon>Perkinsus</taxon>
    </lineage>
</organism>
<evidence type="ECO:0000313" key="9">
    <source>
        <dbReference type="EMBL" id="KAF4706724.1"/>
    </source>
</evidence>
<name>A0A7J6QDR6_PEROL</name>
<dbReference type="Gene3D" id="1.10.10.60">
    <property type="entry name" value="Homeodomain-like"/>
    <property type="match status" value="1"/>
</dbReference>